<dbReference type="InterPro" id="IPR051922">
    <property type="entry name" value="Bact_Sporulation_Assoc"/>
</dbReference>
<dbReference type="Gene3D" id="1.50.10.20">
    <property type="match status" value="1"/>
</dbReference>
<keyword evidence="1" id="KW-0812">Transmembrane</keyword>
<organism evidence="2 3">
    <name type="scientific">Clostridium tetani (strain Massachusetts / E88)</name>
    <dbReference type="NCBI Taxonomy" id="212717"/>
    <lineage>
        <taxon>Bacteria</taxon>
        <taxon>Bacillati</taxon>
        <taxon>Bacillota</taxon>
        <taxon>Clostridia</taxon>
        <taxon>Eubacteriales</taxon>
        <taxon>Clostridiaceae</taxon>
        <taxon>Clostridium</taxon>
    </lineage>
</organism>
<gene>
    <name evidence="2" type="ordered locus">CTC_00774</name>
</gene>
<dbReference type="STRING" id="212717.CTC_00774"/>
<dbReference type="Gene3D" id="3.40.50.12090">
    <property type="match status" value="4"/>
</dbReference>
<protein>
    <submittedName>
        <fullName evidence="2">Putative surface/cell-adhesion protein</fullName>
    </submittedName>
</protein>
<dbReference type="Pfam" id="PF04122">
    <property type="entry name" value="CW_binding_2"/>
    <property type="match status" value="3"/>
</dbReference>
<dbReference type="InterPro" id="IPR007253">
    <property type="entry name" value="Cell_wall-bd_2"/>
</dbReference>
<name>Q897G4_CLOTE</name>
<feature type="transmembrane region" description="Helical" evidence="1">
    <location>
        <begin position="7"/>
        <end position="27"/>
    </location>
</feature>
<keyword evidence="1" id="KW-1133">Transmembrane helix</keyword>
<dbReference type="SUPFAM" id="SSF48239">
    <property type="entry name" value="Terpenoid cyclases/Protein prenyltransferases"/>
    <property type="match status" value="1"/>
</dbReference>
<proteinExistence type="predicted"/>
<evidence type="ECO:0000313" key="2">
    <source>
        <dbReference type="EMBL" id="AAO35372.1"/>
    </source>
</evidence>
<keyword evidence="1" id="KW-0472">Membrane</keyword>
<dbReference type="OrthoDB" id="3171015at2"/>
<dbReference type="KEGG" id="ctc:CTC_00774"/>
<dbReference type="CDD" id="cd00688">
    <property type="entry name" value="ISOPREN_C2_like"/>
    <property type="match status" value="1"/>
</dbReference>
<dbReference type="EMBL" id="AE015927">
    <property type="protein sequence ID" value="AAO35372.1"/>
    <property type="molecule type" value="Genomic_DNA"/>
</dbReference>
<dbReference type="InterPro" id="IPR008930">
    <property type="entry name" value="Terpenoid_cyclase/PrenylTrfase"/>
</dbReference>
<dbReference type="PANTHER" id="PTHR30032:SF8">
    <property type="entry name" value="GERMINATION-SPECIFIC N-ACETYLMURAMOYL-L-ALANINE AMIDASE"/>
    <property type="match status" value="1"/>
</dbReference>
<evidence type="ECO:0000313" key="3">
    <source>
        <dbReference type="Proteomes" id="UP000001412"/>
    </source>
</evidence>
<dbReference type="GeneID" id="25393058"/>
<accession>Q897G4</accession>
<sequence length="667" mass="73861">MKKRIKSILSFIITFMFMFTYISIIPVKASSNNEELLKKVNTSINNVHKFIVKNGTWSSDWKTVAFNKSGLQLPKNYNYKYLEDTKKLLKDSKGYFYKVTDYERITLGVVAAGGDPRNVGGYNILDKIYNFHDPKNPNRKIDFQGLNGVIYALIALDTKNYEIPAGAKFTREYMLDYVLENRNTDGGWDLNMSGNKSDVDITSMTLIALAPHHDYVSKNGKKVTDAIKGAIDWLSKVQRQDGGFNSWFTENNSESCAQTIIGLCANGIDPTSAKFTKNRNLVENLLRFQQSNGEFYHLMDGSEGVNGMSTEQAYQAILAYRDFAKEKGSIYWFDNKKVPTTFKDLNGESNNKSEDLKDVENNKVQRIKGKDRFETSVKIGNKFRLENGEEKLKNVIVSSAFGFADSLSGSILSKKLDAPIMLTGNNESSSKEAIEYIKNNVDKKGNVYILGGIASVNSTIENTIKNNGYNIKRLSGEDRYGTCNSIVKEFGVKEGTPVVIVNGLNFADALSVSAPASIKGYPVLLSGNGALPEYAKSIIKTAKPSEVFIIGGEGALSKNIEDEVKKIHSSSKITRLSGKDRYETSLKVNKYFDNNETVIMASGINYPDALSGSALAGKLNASLLLINAGSLNNQIKFINKEKTKEVILLGGEGVLSKKVENSIKKSF</sequence>
<dbReference type="PANTHER" id="PTHR30032">
    <property type="entry name" value="N-ACETYLMURAMOYL-L-ALANINE AMIDASE-RELATED"/>
    <property type="match status" value="1"/>
</dbReference>
<dbReference type="RefSeq" id="WP_011099038.1">
    <property type="nucleotide sequence ID" value="NC_004557.1"/>
</dbReference>
<reference evidence="2 3" key="1">
    <citation type="journal article" date="2003" name="Proc. Natl. Acad. Sci. U.S.A.">
        <title>The genome sequence of Clostridium tetani, the causative agent of tetanus disease.</title>
        <authorList>
            <person name="Brueggemann H."/>
            <person name="Baumer S."/>
            <person name="Fricke W.F."/>
            <person name="Wiezer A."/>
            <person name="Liesegang H."/>
            <person name="Decker I."/>
            <person name="Herzberg C."/>
            <person name="Martinez-Arias R."/>
            <person name="Merkl R."/>
            <person name="Henne A."/>
            <person name="Gottschalk G."/>
        </authorList>
    </citation>
    <scope>NUCLEOTIDE SEQUENCE [LARGE SCALE GENOMIC DNA]</scope>
    <source>
        <strain evidence="3">Massachusetts / E88</strain>
    </source>
</reference>
<evidence type="ECO:0000256" key="1">
    <source>
        <dbReference type="SAM" id="Phobius"/>
    </source>
</evidence>
<dbReference type="HOGENOM" id="CLU_421361_0_0_9"/>
<keyword evidence="3" id="KW-1185">Reference proteome</keyword>
<dbReference type="AlphaFoldDB" id="Q897G4"/>
<dbReference type="Proteomes" id="UP000001412">
    <property type="component" value="Chromosome"/>
</dbReference>